<keyword evidence="2" id="KW-1185">Reference proteome</keyword>
<name>W1PUI2_AMBTC</name>
<dbReference type="AlphaFoldDB" id="W1PUI2"/>
<evidence type="ECO:0000313" key="2">
    <source>
        <dbReference type="Proteomes" id="UP000017836"/>
    </source>
</evidence>
<proteinExistence type="predicted"/>
<dbReference type="EMBL" id="KI392687">
    <property type="protein sequence ID" value="ERN11708.1"/>
    <property type="molecule type" value="Genomic_DNA"/>
</dbReference>
<organism evidence="1 2">
    <name type="scientific">Amborella trichopoda</name>
    <dbReference type="NCBI Taxonomy" id="13333"/>
    <lineage>
        <taxon>Eukaryota</taxon>
        <taxon>Viridiplantae</taxon>
        <taxon>Streptophyta</taxon>
        <taxon>Embryophyta</taxon>
        <taxon>Tracheophyta</taxon>
        <taxon>Spermatophyta</taxon>
        <taxon>Magnoliopsida</taxon>
        <taxon>Amborellales</taxon>
        <taxon>Amborellaceae</taxon>
        <taxon>Amborella</taxon>
    </lineage>
</organism>
<dbReference type="Proteomes" id="UP000017836">
    <property type="component" value="Unassembled WGS sequence"/>
</dbReference>
<accession>W1PUI2</accession>
<dbReference type="Gramene" id="ERN11708">
    <property type="protein sequence ID" value="ERN11708"/>
    <property type="gene ID" value="AMTR_s00022p00230130"/>
</dbReference>
<reference evidence="2" key="1">
    <citation type="journal article" date="2013" name="Science">
        <title>The Amborella genome and the evolution of flowering plants.</title>
        <authorList>
            <consortium name="Amborella Genome Project"/>
        </authorList>
    </citation>
    <scope>NUCLEOTIDE SEQUENCE [LARGE SCALE GENOMIC DNA]</scope>
</reference>
<protein>
    <submittedName>
        <fullName evidence="1">Uncharacterized protein</fullName>
    </submittedName>
</protein>
<evidence type="ECO:0000313" key="1">
    <source>
        <dbReference type="EMBL" id="ERN11708.1"/>
    </source>
</evidence>
<gene>
    <name evidence="1" type="ORF">AMTR_s00022p00230130</name>
</gene>
<sequence>MVEDGSVEEQSQRKERLFGWKPVVINPSSVMKSREEIVTGGIINQNKSMMVEDGSVRRSFRGRSGSLAGNLW</sequence>
<dbReference type="HOGENOM" id="CLU_2725556_0_0_1"/>